<gene>
    <name evidence="1" type="ORF">BDP27DRAFT_759117</name>
</gene>
<dbReference type="AlphaFoldDB" id="A0A9P5U7Q4"/>
<name>A0A9P5U7Q4_9AGAR</name>
<proteinExistence type="predicted"/>
<organism evidence="1 2">
    <name type="scientific">Rhodocollybia butyracea</name>
    <dbReference type="NCBI Taxonomy" id="206335"/>
    <lineage>
        <taxon>Eukaryota</taxon>
        <taxon>Fungi</taxon>
        <taxon>Dikarya</taxon>
        <taxon>Basidiomycota</taxon>
        <taxon>Agaricomycotina</taxon>
        <taxon>Agaricomycetes</taxon>
        <taxon>Agaricomycetidae</taxon>
        <taxon>Agaricales</taxon>
        <taxon>Marasmiineae</taxon>
        <taxon>Omphalotaceae</taxon>
        <taxon>Rhodocollybia</taxon>
    </lineage>
</organism>
<evidence type="ECO:0000313" key="1">
    <source>
        <dbReference type="EMBL" id="KAF9069034.1"/>
    </source>
</evidence>
<dbReference type="Proteomes" id="UP000772434">
    <property type="component" value="Unassembled WGS sequence"/>
</dbReference>
<comment type="caution">
    <text evidence="1">The sequence shown here is derived from an EMBL/GenBank/DDBJ whole genome shotgun (WGS) entry which is preliminary data.</text>
</comment>
<keyword evidence="2" id="KW-1185">Reference proteome</keyword>
<sequence>MLLPRFETHPSLTSFPSVQKLVKKLKSKPPEPVRNFDDGLCGALLPQTQQFVASPNCDFIPQPPLGSTRDLYRRIDARYASDDPICWPQPYNVNYPFLAAIPKRPENGDCTMWLNLTESDMEFTEQGAQRREGVLKKEHAEKIRQKLELQEPQIKTFLEQNSSSLLPELQENIPTLFQSYFSSVLFAV</sequence>
<dbReference type="EMBL" id="JADNRY010000055">
    <property type="protein sequence ID" value="KAF9069034.1"/>
    <property type="molecule type" value="Genomic_DNA"/>
</dbReference>
<accession>A0A9P5U7Q4</accession>
<dbReference type="OrthoDB" id="2634326at2759"/>
<reference evidence="1" key="1">
    <citation type="submission" date="2020-11" db="EMBL/GenBank/DDBJ databases">
        <authorList>
            <consortium name="DOE Joint Genome Institute"/>
            <person name="Ahrendt S."/>
            <person name="Riley R."/>
            <person name="Andreopoulos W."/>
            <person name="Labutti K."/>
            <person name="Pangilinan J."/>
            <person name="Ruiz-Duenas F.J."/>
            <person name="Barrasa J.M."/>
            <person name="Sanchez-Garcia M."/>
            <person name="Camarero S."/>
            <person name="Miyauchi S."/>
            <person name="Serrano A."/>
            <person name="Linde D."/>
            <person name="Babiker R."/>
            <person name="Drula E."/>
            <person name="Ayuso-Fernandez I."/>
            <person name="Pacheco R."/>
            <person name="Padilla G."/>
            <person name="Ferreira P."/>
            <person name="Barriuso J."/>
            <person name="Kellner H."/>
            <person name="Castanera R."/>
            <person name="Alfaro M."/>
            <person name="Ramirez L."/>
            <person name="Pisabarro A.G."/>
            <person name="Kuo A."/>
            <person name="Tritt A."/>
            <person name="Lipzen A."/>
            <person name="He G."/>
            <person name="Yan M."/>
            <person name="Ng V."/>
            <person name="Cullen D."/>
            <person name="Martin F."/>
            <person name="Rosso M.-N."/>
            <person name="Henrissat B."/>
            <person name="Hibbett D."/>
            <person name="Martinez A.T."/>
            <person name="Grigoriev I.V."/>
        </authorList>
    </citation>
    <scope>NUCLEOTIDE SEQUENCE</scope>
    <source>
        <strain evidence="1">AH 40177</strain>
    </source>
</reference>
<evidence type="ECO:0000313" key="2">
    <source>
        <dbReference type="Proteomes" id="UP000772434"/>
    </source>
</evidence>
<protein>
    <submittedName>
        <fullName evidence="1">Uncharacterized protein</fullName>
    </submittedName>
</protein>